<reference evidence="2 3" key="1">
    <citation type="journal article" date="1991" name="Int. J. Syst. Bacteriol.">
        <title>Description of the erythromycin-producing bacterium Arthrobacter sp. strain NRRL B-3381 as Aeromicrobium erythreum gen. nov., sp. nov.</title>
        <authorList>
            <person name="Miller E.S."/>
            <person name="Woese C.R."/>
            <person name="Brenner S."/>
        </authorList>
    </citation>
    <scope>NUCLEOTIDE SEQUENCE [LARGE SCALE GENOMIC DNA]</scope>
    <source>
        <strain evidence="2 3">AR18</strain>
    </source>
</reference>
<gene>
    <name evidence="2" type="ORF">AERYTH_07335</name>
</gene>
<dbReference type="SUPFAM" id="SSF52833">
    <property type="entry name" value="Thioredoxin-like"/>
    <property type="match status" value="1"/>
</dbReference>
<dbReference type="KEGG" id="aer:AERYTH_07335"/>
<dbReference type="PATRIC" id="fig|2041.4.peg.1539"/>
<dbReference type="Gene3D" id="3.40.30.10">
    <property type="entry name" value="Glutaredoxin"/>
    <property type="match status" value="1"/>
</dbReference>
<sequence length="124" mass="13691">MADVTVLHHPGCSTSRHALDSAAQAGVEVEEVRYLKQPLDRATLLALLERLEDEPADLVRKDAFFKEQGLDAADYTTPEQVADLLVEHPRLLQRPVLVRGTLDGPGRAIIGRPKDRADAFLREG</sequence>
<evidence type="ECO:0000313" key="2">
    <source>
        <dbReference type="EMBL" id="ALX04516.1"/>
    </source>
</evidence>
<dbReference type="PANTHER" id="PTHR30041:SF4">
    <property type="entry name" value="ARSENATE REDUCTASE"/>
    <property type="match status" value="1"/>
</dbReference>
<organism evidence="2 3">
    <name type="scientific">Aeromicrobium erythreum</name>
    <dbReference type="NCBI Taxonomy" id="2041"/>
    <lineage>
        <taxon>Bacteria</taxon>
        <taxon>Bacillati</taxon>
        <taxon>Actinomycetota</taxon>
        <taxon>Actinomycetes</taxon>
        <taxon>Propionibacteriales</taxon>
        <taxon>Nocardioidaceae</taxon>
        <taxon>Aeromicrobium</taxon>
    </lineage>
</organism>
<dbReference type="OrthoDB" id="9790554at2"/>
<dbReference type="STRING" id="2041.AERYTH_07335"/>
<proteinExistence type="inferred from homology"/>
<evidence type="ECO:0000256" key="1">
    <source>
        <dbReference type="PROSITE-ProRule" id="PRU01282"/>
    </source>
</evidence>
<protein>
    <submittedName>
        <fullName evidence="2">Arsenate reductase</fullName>
    </submittedName>
</protein>
<keyword evidence="3" id="KW-1185">Reference proteome</keyword>
<accession>A0A0U4B9K0</accession>
<dbReference type="PANTHER" id="PTHR30041">
    <property type="entry name" value="ARSENATE REDUCTASE"/>
    <property type="match status" value="1"/>
</dbReference>
<dbReference type="InterPro" id="IPR006660">
    <property type="entry name" value="Arsenate_reductase-like"/>
</dbReference>
<evidence type="ECO:0000313" key="3">
    <source>
        <dbReference type="Proteomes" id="UP000067689"/>
    </source>
</evidence>
<dbReference type="RefSeq" id="WP_067856587.1">
    <property type="nucleotide sequence ID" value="NZ_CP011502.1"/>
</dbReference>
<comment type="similarity">
    <text evidence="1">Belongs to the ArsC family.</text>
</comment>
<dbReference type="Proteomes" id="UP000067689">
    <property type="component" value="Chromosome"/>
</dbReference>
<dbReference type="EMBL" id="CP011502">
    <property type="protein sequence ID" value="ALX04516.1"/>
    <property type="molecule type" value="Genomic_DNA"/>
</dbReference>
<dbReference type="InterPro" id="IPR036249">
    <property type="entry name" value="Thioredoxin-like_sf"/>
</dbReference>
<dbReference type="Pfam" id="PF03960">
    <property type="entry name" value="ArsC"/>
    <property type="match status" value="1"/>
</dbReference>
<dbReference type="PROSITE" id="PS51353">
    <property type="entry name" value="ARSC"/>
    <property type="match status" value="1"/>
</dbReference>
<name>A0A0U4B9K0_9ACTN</name>
<dbReference type="AlphaFoldDB" id="A0A0U4B9K0"/>